<evidence type="ECO:0008006" key="3">
    <source>
        <dbReference type="Google" id="ProtNLM"/>
    </source>
</evidence>
<evidence type="ECO:0000313" key="1">
    <source>
        <dbReference type="EMBL" id="TNM65891.1"/>
    </source>
</evidence>
<dbReference type="InterPro" id="IPR007460">
    <property type="entry name" value="BrnT_toxin"/>
</dbReference>
<keyword evidence="2" id="KW-1185">Reference proteome</keyword>
<dbReference type="EMBL" id="VDMN01000001">
    <property type="protein sequence ID" value="TNM65891.1"/>
    <property type="molecule type" value="Genomic_DNA"/>
</dbReference>
<proteinExistence type="predicted"/>
<dbReference type="AlphaFoldDB" id="A0A5C4XS71"/>
<dbReference type="OrthoDB" id="839663at2"/>
<reference evidence="1 2" key="1">
    <citation type="submission" date="2019-06" db="EMBL/GenBank/DDBJ databases">
        <title>The draft genome of Rhizobium smilacinae PTYR-5.</title>
        <authorList>
            <person name="Liu L."/>
            <person name="Li L."/>
            <person name="Zhang X."/>
        </authorList>
    </citation>
    <scope>NUCLEOTIDE SEQUENCE [LARGE SCALE GENOMIC DNA]</scope>
    <source>
        <strain evidence="1 2">PTYR-5</strain>
    </source>
</reference>
<dbReference type="RefSeq" id="WP_139674555.1">
    <property type="nucleotide sequence ID" value="NZ_VDMN01000001.1"/>
</dbReference>
<dbReference type="InterPro" id="IPR038573">
    <property type="entry name" value="BrnT_sf"/>
</dbReference>
<protein>
    <recommendedName>
        <fullName evidence="3">BrnT family toxin</fullName>
    </recommendedName>
</protein>
<accession>A0A5C4XS71</accession>
<comment type="caution">
    <text evidence="1">The sequence shown here is derived from an EMBL/GenBank/DDBJ whole genome shotgun (WGS) entry which is preliminary data.</text>
</comment>
<sequence length="91" mass="10428">MVRFVWDEIKRQKNIALHGLDFAVAAAEFDFKEALIEPGYPGRDGRHRFMAIGPLGDDLTTIVFSRLGNEAISIISFRRASRSERRRYAET</sequence>
<gene>
    <name evidence="1" type="ORF">FHP24_06590</name>
</gene>
<name>A0A5C4XS71_9HYPH</name>
<dbReference type="Pfam" id="PF04365">
    <property type="entry name" value="BrnT_toxin"/>
    <property type="match status" value="1"/>
</dbReference>
<dbReference type="Proteomes" id="UP000311605">
    <property type="component" value="Unassembled WGS sequence"/>
</dbReference>
<organism evidence="1 2">
    <name type="scientific">Aliirhizobium smilacinae</name>
    <dbReference type="NCBI Taxonomy" id="1395944"/>
    <lineage>
        <taxon>Bacteria</taxon>
        <taxon>Pseudomonadati</taxon>
        <taxon>Pseudomonadota</taxon>
        <taxon>Alphaproteobacteria</taxon>
        <taxon>Hyphomicrobiales</taxon>
        <taxon>Rhizobiaceae</taxon>
        <taxon>Aliirhizobium</taxon>
    </lineage>
</organism>
<evidence type="ECO:0000313" key="2">
    <source>
        <dbReference type="Proteomes" id="UP000311605"/>
    </source>
</evidence>
<dbReference type="Gene3D" id="3.10.450.530">
    <property type="entry name" value="Ribonuclease toxin, BrnT, of type II toxin-antitoxin system"/>
    <property type="match status" value="1"/>
</dbReference>